<reference evidence="2 3" key="1">
    <citation type="submission" date="2023-04" db="EMBL/GenBank/DDBJ databases">
        <title>Genome of Basidiobolus ranarum AG-B5.</title>
        <authorList>
            <person name="Stajich J.E."/>
            <person name="Carter-House D."/>
            <person name="Gryganskyi A."/>
        </authorList>
    </citation>
    <scope>NUCLEOTIDE SEQUENCE [LARGE SCALE GENOMIC DNA]</scope>
    <source>
        <strain evidence="2 3">AG-B5</strain>
    </source>
</reference>
<organism evidence="2 3">
    <name type="scientific">Basidiobolus ranarum</name>
    <dbReference type="NCBI Taxonomy" id="34480"/>
    <lineage>
        <taxon>Eukaryota</taxon>
        <taxon>Fungi</taxon>
        <taxon>Fungi incertae sedis</taxon>
        <taxon>Zoopagomycota</taxon>
        <taxon>Entomophthoromycotina</taxon>
        <taxon>Basidiobolomycetes</taxon>
        <taxon>Basidiobolales</taxon>
        <taxon>Basidiobolaceae</taxon>
        <taxon>Basidiobolus</taxon>
    </lineage>
</organism>
<dbReference type="PANTHER" id="PTHR35870:SF6">
    <property type="entry name" value="MGS207 PROTEIN"/>
    <property type="match status" value="1"/>
</dbReference>
<gene>
    <name evidence="2" type="ORF">K7432_007444</name>
</gene>
<protein>
    <recommendedName>
        <fullName evidence="4">Questin oxidase family protein</fullName>
    </recommendedName>
</protein>
<accession>A0ABR2W117</accession>
<name>A0ABR2W117_9FUNG</name>
<dbReference type="InterPro" id="IPR025337">
    <property type="entry name" value="Questin_oxidase-like"/>
</dbReference>
<comment type="caution">
    <text evidence="2">The sequence shown here is derived from an EMBL/GenBank/DDBJ whole genome shotgun (WGS) entry which is preliminary data.</text>
</comment>
<evidence type="ECO:0000313" key="2">
    <source>
        <dbReference type="EMBL" id="KAK9711995.1"/>
    </source>
</evidence>
<dbReference type="PANTHER" id="PTHR35870">
    <property type="entry name" value="PROTEIN, PUTATIVE (AFU_ORTHOLOGUE AFUA_5G03330)-RELATED"/>
    <property type="match status" value="1"/>
</dbReference>
<evidence type="ECO:0000256" key="1">
    <source>
        <dbReference type="ARBA" id="ARBA00023002"/>
    </source>
</evidence>
<dbReference type="Pfam" id="PF14027">
    <property type="entry name" value="Questin_oxidase"/>
    <property type="match status" value="1"/>
</dbReference>
<evidence type="ECO:0000313" key="3">
    <source>
        <dbReference type="Proteomes" id="UP001479436"/>
    </source>
</evidence>
<evidence type="ECO:0008006" key="4">
    <source>
        <dbReference type="Google" id="ProtNLM"/>
    </source>
</evidence>
<dbReference type="EMBL" id="JASJQH010007243">
    <property type="protein sequence ID" value="KAK9711995.1"/>
    <property type="molecule type" value="Genomic_DNA"/>
</dbReference>
<keyword evidence="3" id="KW-1185">Reference proteome</keyword>
<dbReference type="Proteomes" id="UP001479436">
    <property type="component" value="Unassembled WGS sequence"/>
</dbReference>
<keyword evidence="1" id="KW-0560">Oxidoreductase</keyword>
<proteinExistence type="predicted"/>
<sequence length="380" mass="43991">MNSIVSIQVLEELISRNHRDYHIYFDGLAHNHTPHLLCSLYNLGASEKRMRSTYEKATRYLEPLPQPKHTVNEGNYSQCIGVRDTYRDLLDFFDEQIAQTGFDKIFAKYAPPLLPGLVGEAAHPLIHLGYAVEFRQDLLLSEALALCTIGYDPHGELINEEFSEPAYKDPITIIEEMSRDSRFQEFEYDPYTDDSRDIDIPHSEYTKEYYKAWDSSIKHEGLDEKMRELSHGIAFLFLGHKPELRLDFLLCHAMTGLHAGRMLLPILSESDQVRILRLVWFTALTLFVSVGRPLPKWENLIHHPAKLLLENNEFWEEIDEAAIQDGDIFAHAIKSVRAMKELAKAYPQDEELWRHGAKKVLDLVDDHYDWGRRLGLEPAM</sequence>